<evidence type="ECO:0000256" key="13">
    <source>
        <dbReference type="ARBA" id="ARBA00072252"/>
    </source>
</evidence>
<keyword evidence="19" id="KW-1185">Reference proteome</keyword>
<accession>A0A931NDF6</accession>
<dbReference type="InterPro" id="IPR036640">
    <property type="entry name" value="ABC1_TM_sf"/>
</dbReference>
<dbReference type="InterPro" id="IPR027417">
    <property type="entry name" value="P-loop_NTPase"/>
</dbReference>
<dbReference type="InterPro" id="IPR003439">
    <property type="entry name" value="ABC_transporter-like_ATP-bd"/>
</dbReference>
<comment type="subcellular location">
    <subcellularLocation>
        <location evidence="1">Cell membrane</location>
        <topology evidence="1">Multi-pass membrane protein</topology>
    </subcellularLocation>
</comment>
<dbReference type="PANTHER" id="PTHR43394:SF1">
    <property type="entry name" value="ATP-BINDING CASSETTE SUB-FAMILY B MEMBER 10, MITOCHONDRIAL"/>
    <property type="match status" value="1"/>
</dbReference>
<dbReference type="GO" id="GO:0008233">
    <property type="term" value="F:peptidase activity"/>
    <property type="evidence" value="ECO:0007669"/>
    <property type="project" value="InterPro"/>
</dbReference>
<gene>
    <name evidence="18" type="ORF">I7X43_04900</name>
</gene>
<organism evidence="18 19">
    <name type="scientific">Inhella gelatinilytica</name>
    <dbReference type="NCBI Taxonomy" id="2795030"/>
    <lineage>
        <taxon>Bacteria</taxon>
        <taxon>Pseudomonadati</taxon>
        <taxon>Pseudomonadota</taxon>
        <taxon>Betaproteobacteria</taxon>
        <taxon>Burkholderiales</taxon>
        <taxon>Sphaerotilaceae</taxon>
        <taxon>Inhella</taxon>
    </lineage>
</organism>
<comment type="similarity">
    <text evidence="12">Belongs to the ABC transporter superfamily. Cyclolysin exporter (TC 3.A.1.109.2) family.</text>
</comment>
<dbReference type="Gene3D" id="1.20.1560.10">
    <property type="entry name" value="ABC transporter type 1, transmembrane domain"/>
    <property type="match status" value="1"/>
</dbReference>
<feature type="transmembrane region" description="Helical" evidence="14">
    <location>
        <begin position="184"/>
        <end position="204"/>
    </location>
</feature>
<evidence type="ECO:0000256" key="6">
    <source>
        <dbReference type="ARBA" id="ARBA00022741"/>
    </source>
</evidence>
<feature type="domain" description="Peptidase C39" evidence="17">
    <location>
        <begin position="1"/>
        <end position="107"/>
    </location>
</feature>
<reference evidence="18" key="1">
    <citation type="submission" date="2020-12" db="EMBL/GenBank/DDBJ databases">
        <title>The genome sequence of Inhella sp. 4Y17.</title>
        <authorList>
            <person name="Liu Y."/>
        </authorList>
    </citation>
    <scope>NUCLEOTIDE SEQUENCE</scope>
    <source>
        <strain evidence="18">4Y10</strain>
    </source>
</reference>
<evidence type="ECO:0000256" key="4">
    <source>
        <dbReference type="ARBA" id="ARBA00022692"/>
    </source>
</evidence>
<proteinExistence type="inferred from homology"/>
<dbReference type="FunFam" id="3.40.50.300:FF:000299">
    <property type="entry name" value="ABC transporter ATP-binding protein/permease"/>
    <property type="match status" value="1"/>
</dbReference>
<protein>
    <recommendedName>
        <fullName evidence="13">Cyclolysin secretion/processing ATP-binding protein CyaB</fullName>
    </recommendedName>
</protein>
<evidence type="ECO:0000313" key="19">
    <source>
        <dbReference type="Proteomes" id="UP000620139"/>
    </source>
</evidence>
<evidence type="ECO:0000256" key="9">
    <source>
        <dbReference type="ARBA" id="ARBA00022989"/>
    </source>
</evidence>
<dbReference type="GO" id="GO:0016887">
    <property type="term" value="F:ATP hydrolysis activity"/>
    <property type="evidence" value="ECO:0007669"/>
    <property type="project" value="InterPro"/>
</dbReference>
<dbReference type="GO" id="GO:0005524">
    <property type="term" value="F:ATP binding"/>
    <property type="evidence" value="ECO:0007669"/>
    <property type="project" value="UniProtKB-KW"/>
</dbReference>
<sequence length="698" mass="75613">MHGLPASRASLSAGLPQTGEGLSLALAERAAHRAGLTARIQRMALTGIDRVALPVILLLQDNRACVLGGWSDDGQTARVLLPESGAGEVTLSLAELEARYTGLTLFVRPRFRFDARASTEPSVTAPAEHPWANHWFWGALLEQRGLYKDVLLGAVLINLFAITVPLFTMTVYDRVVPNAAFDTLWALALGVLLVLGADLLLRLLRSRFVDEASARVDVRLSAVLMERVLGMRLEGRPESVGSFASNLRAFEQVRDFIAAGTVTALIDLPFTVLFLLVMLWISPWLTIPVLVLGAAILALGWALQARLQSLAQTTYQASAQRNATLVEAIASLETVKTQGGEGLVQARWERTNAFLSATQVRMRELMARATNGTQTLMQLAPVVLVVIGVYLIADRQLTMGGLIACSMLASRALAPAGSLVGLMLQYQNARTALDGLERLMAQPQERGQGEVKLERPVLRGQVEFRNVGFAYPGRDDKVLDGVSFTLTPGEHVAIIGRVGSGKSTLQRLILGLYQPTSGAVLLDGVDMRQLDMSDVRRNMAYVSQEVNLFYGSLRENILFGQPHATDTALIEAIEIAGLSDFVKRHPRGLDMKVGERGDLLSGGQRQCVGLARAVVHNAPVLLLDEPTSAMDFSSEAQVTQRMAQFAQGRTVVLVTHRTSMLAMVQRVIVVDGGRIVADGPRDRIMEALAAGRIAKAQS</sequence>
<keyword evidence="8" id="KW-0067">ATP-binding</keyword>
<dbReference type="Pfam" id="PF00664">
    <property type="entry name" value="ABC_membrane"/>
    <property type="match status" value="1"/>
</dbReference>
<evidence type="ECO:0000256" key="3">
    <source>
        <dbReference type="ARBA" id="ARBA00022475"/>
    </source>
</evidence>
<evidence type="ECO:0000259" key="17">
    <source>
        <dbReference type="PROSITE" id="PS50990"/>
    </source>
</evidence>
<dbReference type="CDD" id="cd03245">
    <property type="entry name" value="ABCC_bacteriocin_exporters"/>
    <property type="match status" value="1"/>
</dbReference>
<dbReference type="PROSITE" id="PS50929">
    <property type="entry name" value="ABC_TM1F"/>
    <property type="match status" value="1"/>
</dbReference>
<evidence type="ECO:0000313" key="18">
    <source>
        <dbReference type="EMBL" id="MBH9552185.1"/>
    </source>
</evidence>
<dbReference type="InterPro" id="IPR005074">
    <property type="entry name" value="Peptidase_C39"/>
</dbReference>
<feature type="domain" description="ABC transporter" evidence="15">
    <location>
        <begin position="462"/>
        <end position="697"/>
    </location>
</feature>
<evidence type="ECO:0000256" key="14">
    <source>
        <dbReference type="SAM" id="Phobius"/>
    </source>
</evidence>
<dbReference type="Gene3D" id="3.90.70.10">
    <property type="entry name" value="Cysteine proteinases"/>
    <property type="match status" value="1"/>
</dbReference>
<keyword evidence="6" id="KW-0547">Nucleotide-binding</keyword>
<dbReference type="Pfam" id="PF00005">
    <property type="entry name" value="ABC_tran"/>
    <property type="match status" value="1"/>
</dbReference>
<dbReference type="InterPro" id="IPR039421">
    <property type="entry name" value="Type_1_exporter"/>
</dbReference>
<keyword evidence="9 14" id="KW-1133">Transmembrane helix</keyword>
<dbReference type="GO" id="GO:0031640">
    <property type="term" value="P:killing of cells of another organism"/>
    <property type="evidence" value="ECO:0007669"/>
    <property type="project" value="UniProtKB-KW"/>
</dbReference>
<evidence type="ECO:0000256" key="2">
    <source>
        <dbReference type="ARBA" id="ARBA00022448"/>
    </source>
</evidence>
<feature type="transmembrane region" description="Helical" evidence="14">
    <location>
        <begin position="150"/>
        <end position="172"/>
    </location>
</feature>
<dbReference type="PROSITE" id="PS50893">
    <property type="entry name" value="ABC_TRANSPORTER_2"/>
    <property type="match status" value="1"/>
</dbReference>
<keyword evidence="5" id="KW-0354">Hemolysis</keyword>
<evidence type="ECO:0000256" key="10">
    <source>
        <dbReference type="ARBA" id="ARBA00023136"/>
    </source>
</evidence>
<feature type="transmembrane region" description="Helical" evidence="14">
    <location>
        <begin position="375"/>
        <end position="393"/>
    </location>
</feature>
<dbReference type="GO" id="GO:0015421">
    <property type="term" value="F:ABC-type oligopeptide transporter activity"/>
    <property type="evidence" value="ECO:0007669"/>
    <property type="project" value="TreeGrafter"/>
</dbReference>
<evidence type="ECO:0000256" key="11">
    <source>
        <dbReference type="ARBA" id="ARBA00055355"/>
    </source>
</evidence>
<dbReference type="InterPro" id="IPR017871">
    <property type="entry name" value="ABC_transporter-like_CS"/>
</dbReference>
<dbReference type="PANTHER" id="PTHR43394">
    <property type="entry name" value="ATP-DEPENDENT PERMEASE MDL1, MITOCHONDRIAL"/>
    <property type="match status" value="1"/>
</dbReference>
<dbReference type="Proteomes" id="UP000620139">
    <property type="component" value="Unassembled WGS sequence"/>
</dbReference>
<feature type="transmembrane region" description="Helical" evidence="14">
    <location>
        <begin position="256"/>
        <end position="279"/>
    </location>
</feature>
<dbReference type="SMART" id="SM00382">
    <property type="entry name" value="AAA"/>
    <property type="match status" value="1"/>
</dbReference>
<dbReference type="GO" id="GO:0005886">
    <property type="term" value="C:plasma membrane"/>
    <property type="evidence" value="ECO:0007669"/>
    <property type="project" value="UniProtKB-SubCell"/>
</dbReference>
<dbReference type="CDD" id="cd18587">
    <property type="entry name" value="ABC_6TM_LapB_like"/>
    <property type="match status" value="1"/>
</dbReference>
<keyword evidence="7" id="KW-0378">Hydrolase</keyword>
<dbReference type="EMBL" id="JAEDAL010000001">
    <property type="protein sequence ID" value="MBH9552185.1"/>
    <property type="molecule type" value="Genomic_DNA"/>
</dbReference>
<evidence type="ECO:0000256" key="1">
    <source>
        <dbReference type="ARBA" id="ARBA00004651"/>
    </source>
</evidence>
<evidence type="ECO:0000256" key="8">
    <source>
        <dbReference type="ARBA" id="ARBA00022840"/>
    </source>
</evidence>
<keyword evidence="10 14" id="KW-0472">Membrane</keyword>
<dbReference type="PROSITE" id="PS00211">
    <property type="entry name" value="ABC_TRANSPORTER_1"/>
    <property type="match status" value="1"/>
</dbReference>
<dbReference type="SUPFAM" id="SSF52540">
    <property type="entry name" value="P-loop containing nucleoside triphosphate hydrolases"/>
    <property type="match status" value="1"/>
</dbReference>
<dbReference type="PROSITE" id="PS50990">
    <property type="entry name" value="PEPTIDASE_C39"/>
    <property type="match status" value="1"/>
</dbReference>
<evidence type="ECO:0000259" key="16">
    <source>
        <dbReference type="PROSITE" id="PS50929"/>
    </source>
</evidence>
<evidence type="ECO:0000256" key="12">
    <source>
        <dbReference type="ARBA" id="ARBA00061173"/>
    </source>
</evidence>
<feature type="transmembrane region" description="Helical" evidence="14">
    <location>
        <begin position="285"/>
        <end position="303"/>
    </location>
</feature>
<comment type="function">
    <text evidence="11">Involved in the export of calmodulin-sensitive adenylate cyclase-hemolysin (cyclolysin).</text>
</comment>
<comment type="caution">
    <text evidence="18">The sequence shown here is derived from an EMBL/GenBank/DDBJ whole genome shotgun (WGS) entry which is preliminary data.</text>
</comment>
<dbReference type="AlphaFoldDB" id="A0A931NDF6"/>
<evidence type="ECO:0000256" key="5">
    <source>
        <dbReference type="ARBA" id="ARBA00022735"/>
    </source>
</evidence>
<keyword evidence="2" id="KW-0813">Transport</keyword>
<dbReference type="InterPro" id="IPR011527">
    <property type="entry name" value="ABC1_TM_dom"/>
</dbReference>
<keyword evidence="4 14" id="KW-0812">Transmembrane</keyword>
<keyword evidence="3" id="KW-1003">Cell membrane</keyword>
<feature type="domain" description="ABC transmembrane type-1" evidence="16">
    <location>
        <begin position="150"/>
        <end position="428"/>
    </location>
</feature>
<evidence type="ECO:0000259" key="15">
    <source>
        <dbReference type="PROSITE" id="PS50893"/>
    </source>
</evidence>
<dbReference type="InterPro" id="IPR017750">
    <property type="entry name" value="ATPase_T1SS"/>
</dbReference>
<dbReference type="InterPro" id="IPR003593">
    <property type="entry name" value="AAA+_ATPase"/>
</dbReference>
<keyword evidence="5" id="KW-0204">Cytolysis</keyword>
<dbReference type="SUPFAM" id="SSF90123">
    <property type="entry name" value="ABC transporter transmembrane region"/>
    <property type="match status" value="1"/>
</dbReference>
<dbReference type="Gene3D" id="3.40.50.300">
    <property type="entry name" value="P-loop containing nucleotide triphosphate hydrolases"/>
    <property type="match status" value="1"/>
</dbReference>
<name>A0A931NDF6_9BURK</name>
<dbReference type="GO" id="GO:0006508">
    <property type="term" value="P:proteolysis"/>
    <property type="evidence" value="ECO:0007669"/>
    <property type="project" value="InterPro"/>
</dbReference>
<dbReference type="NCBIfam" id="TIGR03375">
    <property type="entry name" value="type_I_sec_LssB"/>
    <property type="match status" value="1"/>
</dbReference>
<evidence type="ECO:0000256" key="7">
    <source>
        <dbReference type="ARBA" id="ARBA00022801"/>
    </source>
</evidence>